<accession>L0HDP1</accession>
<dbReference type="AlphaFoldDB" id="L0HDP1"/>
<dbReference type="InterPro" id="IPR045865">
    <property type="entry name" value="ACT-like_dom_sf"/>
</dbReference>
<dbReference type="Gene3D" id="3.30.70.1150">
    <property type="entry name" value="ACT-like. Chain A, domain 2"/>
    <property type="match status" value="1"/>
</dbReference>
<dbReference type="PANTHER" id="PTHR34719:SF2">
    <property type="entry name" value="NICKEL-RESPONSIVE REGULATOR"/>
    <property type="match status" value="1"/>
</dbReference>
<dbReference type="eggNOG" id="arCOG01008">
    <property type="taxonomic scope" value="Archaea"/>
</dbReference>
<comment type="caution">
    <text evidence="6">Lacks conserved residue(s) required for the propagation of feature annotation.</text>
</comment>
<evidence type="ECO:0000256" key="5">
    <source>
        <dbReference type="ARBA" id="ARBA00023163"/>
    </source>
</evidence>
<dbReference type="InterPro" id="IPR050192">
    <property type="entry name" value="CopG/NikR_regulator"/>
</dbReference>
<evidence type="ECO:0000256" key="4">
    <source>
        <dbReference type="ARBA" id="ARBA00023125"/>
    </source>
</evidence>
<evidence type="ECO:0000259" key="7">
    <source>
        <dbReference type="Pfam" id="PF08753"/>
    </source>
</evidence>
<dbReference type="NCBIfam" id="NF002169">
    <property type="entry name" value="PRK01002.1"/>
    <property type="match status" value="1"/>
</dbReference>
<keyword evidence="2" id="KW-0479">Metal-binding</keyword>
<dbReference type="PANTHER" id="PTHR34719">
    <property type="entry name" value="NICKEL-RESPONSIVE REGULATOR"/>
    <property type="match status" value="1"/>
</dbReference>
<dbReference type="InterPro" id="IPR013321">
    <property type="entry name" value="Arc_rbn_hlx_hlx"/>
</dbReference>
<dbReference type="RefSeq" id="WP_015284875.1">
    <property type="nucleotide sequence ID" value="NC_019943.1"/>
</dbReference>
<dbReference type="EMBL" id="CP003167">
    <property type="protein sequence ID" value="AGB01911.1"/>
    <property type="molecule type" value="Genomic_DNA"/>
</dbReference>
<name>L0HDP1_METFS</name>
<keyword evidence="9" id="KW-1185">Reference proteome</keyword>
<comment type="function">
    <text evidence="6">Transcriptional regulator.</text>
</comment>
<dbReference type="InterPro" id="IPR010985">
    <property type="entry name" value="Ribbon_hlx_hlx"/>
</dbReference>
<dbReference type="InterPro" id="IPR027271">
    <property type="entry name" value="Acetolactate_synth/TF_NikR_C"/>
</dbReference>
<keyword evidence="4 6" id="KW-0238">DNA-binding</keyword>
<dbReference type="Proteomes" id="UP000010824">
    <property type="component" value="Chromosome"/>
</dbReference>
<feature type="domain" description="Transcription factor NikR nickel binding C-terminal" evidence="7">
    <location>
        <begin position="72"/>
        <end position="147"/>
    </location>
</feature>
<gene>
    <name evidence="8" type="ordered locus">Metfor_0855</name>
</gene>
<comment type="similarity">
    <text evidence="6">Belongs to the transcriptional regulatory CopG/NikR family.</text>
</comment>
<sequence length="150" mass="17380">MVERKERLPITMITEDDLCRIGVSLPNNLLGQFDEILKYRQYTSRSEGIRDAIRIYTINNQWISDSTGLRKGVITIVYNFRTANLSEFISDIRNQYRDAIQTIFMRQVSEERRVEIMVVRGTSTELRELADSLAEKKGIESVRITTVSLS</sequence>
<dbReference type="KEGG" id="mfo:Metfor_0855"/>
<keyword evidence="3 6" id="KW-0805">Transcription regulation</keyword>
<organism evidence="8 9">
    <name type="scientific">Methanoregula formicica (strain DSM 22288 / NBRC 105244 / SMSP)</name>
    <dbReference type="NCBI Taxonomy" id="593750"/>
    <lineage>
        <taxon>Archaea</taxon>
        <taxon>Methanobacteriati</taxon>
        <taxon>Methanobacteriota</taxon>
        <taxon>Stenosarchaea group</taxon>
        <taxon>Methanomicrobia</taxon>
        <taxon>Methanomicrobiales</taxon>
        <taxon>Methanoregulaceae</taxon>
        <taxon>Methanoregula</taxon>
    </lineage>
</organism>
<dbReference type="HAMAP" id="MF_00476">
    <property type="entry name" value="NikR"/>
    <property type="match status" value="1"/>
</dbReference>
<dbReference type="SUPFAM" id="SSF47598">
    <property type="entry name" value="Ribbon-helix-helix"/>
    <property type="match status" value="1"/>
</dbReference>
<dbReference type="CDD" id="cd22231">
    <property type="entry name" value="RHH_NikR_HicB-like"/>
    <property type="match status" value="1"/>
</dbReference>
<evidence type="ECO:0000256" key="2">
    <source>
        <dbReference type="ARBA" id="ARBA00022723"/>
    </source>
</evidence>
<dbReference type="GO" id="GO:0003700">
    <property type="term" value="F:DNA-binding transcription factor activity"/>
    <property type="evidence" value="ECO:0007669"/>
    <property type="project" value="UniProtKB-UniRule"/>
</dbReference>
<dbReference type="GO" id="GO:0003677">
    <property type="term" value="F:DNA binding"/>
    <property type="evidence" value="ECO:0007669"/>
    <property type="project" value="UniProtKB-KW"/>
</dbReference>
<dbReference type="GO" id="GO:0010045">
    <property type="term" value="P:response to nickel cation"/>
    <property type="evidence" value="ECO:0007669"/>
    <property type="project" value="InterPro"/>
</dbReference>
<evidence type="ECO:0000256" key="3">
    <source>
        <dbReference type="ARBA" id="ARBA00023015"/>
    </source>
</evidence>
<keyword evidence="5 6" id="KW-0804">Transcription</keyword>
<dbReference type="GeneID" id="14310168"/>
<dbReference type="InParanoid" id="L0HDP1"/>
<dbReference type="OrthoDB" id="25654at2157"/>
<dbReference type="InterPro" id="IPR014864">
    <property type="entry name" value="TF_NikR_Ni-bd_C"/>
</dbReference>
<proteinExistence type="inferred from homology"/>
<protein>
    <recommendedName>
        <fullName evidence="6">Putative nickel-responsive regulator</fullName>
    </recommendedName>
</protein>
<evidence type="ECO:0000256" key="1">
    <source>
        <dbReference type="ARBA" id="ARBA00022596"/>
    </source>
</evidence>
<evidence type="ECO:0000313" key="8">
    <source>
        <dbReference type="EMBL" id="AGB01911.1"/>
    </source>
</evidence>
<dbReference type="Gene3D" id="1.10.1220.10">
    <property type="entry name" value="Met repressor-like"/>
    <property type="match status" value="1"/>
</dbReference>
<reference evidence="9" key="1">
    <citation type="submission" date="2011-12" db="EMBL/GenBank/DDBJ databases">
        <title>Complete sequence of Methanoregula formicicum SMSP.</title>
        <authorList>
            <person name="Lucas S."/>
            <person name="Han J."/>
            <person name="Lapidus A."/>
            <person name="Cheng J.-F."/>
            <person name="Goodwin L."/>
            <person name="Pitluck S."/>
            <person name="Peters L."/>
            <person name="Ovchinnikova G."/>
            <person name="Teshima H."/>
            <person name="Detter J.C."/>
            <person name="Han C."/>
            <person name="Tapia R."/>
            <person name="Land M."/>
            <person name="Hauser L."/>
            <person name="Kyrpides N."/>
            <person name="Ivanova N."/>
            <person name="Pagani I."/>
            <person name="Imachi H."/>
            <person name="Tamaki H."/>
            <person name="Sekiguchi Y."/>
            <person name="Kamagata Y."/>
            <person name="Cadillo-Quiroz H."/>
            <person name="Zinder S."/>
            <person name="Liu W.-T."/>
            <person name="Woyke T."/>
        </authorList>
    </citation>
    <scope>NUCLEOTIDE SEQUENCE [LARGE SCALE GENOMIC DNA]</scope>
    <source>
        <strain evidence="9">DSM 22288 / NBRC 105244 / SMSP</strain>
    </source>
</reference>
<dbReference type="Pfam" id="PF08753">
    <property type="entry name" value="NikR_C"/>
    <property type="match status" value="1"/>
</dbReference>
<keyword evidence="1" id="KW-0533">Nickel</keyword>
<dbReference type="HOGENOM" id="CLU_113319_1_2_2"/>
<evidence type="ECO:0000256" key="6">
    <source>
        <dbReference type="HAMAP-Rule" id="MF_00476"/>
    </source>
</evidence>
<dbReference type="InterPro" id="IPR022988">
    <property type="entry name" value="Ni_resp_reg_NikR"/>
</dbReference>
<evidence type="ECO:0000313" key="9">
    <source>
        <dbReference type="Proteomes" id="UP000010824"/>
    </source>
</evidence>
<reference evidence="8 9" key="2">
    <citation type="journal article" date="2014" name="Genome Announc.">
        <title>Complete Genome Sequence of Methanoregula formicica SMSPT, a Mesophilic Hydrogenotrophic Methanogen Isolated from a Methanogenic Upflow Anaerobic Sludge Blanket Reactor.</title>
        <authorList>
            <person name="Yamamoto K."/>
            <person name="Tamaki H."/>
            <person name="Cadillo-Quiroz H."/>
            <person name="Imachi H."/>
            <person name="Kyrpides N."/>
            <person name="Woyke T."/>
            <person name="Goodwin L."/>
            <person name="Zinder S.H."/>
            <person name="Kamagata Y."/>
            <person name="Liu W.T."/>
        </authorList>
    </citation>
    <scope>NUCLEOTIDE SEQUENCE [LARGE SCALE GENOMIC DNA]</scope>
    <source>
        <strain evidence="9">DSM 22288 / NBRC 105244 / SMSP</strain>
    </source>
</reference>
<dbReference type="SUPFAM" id="SSF55021">
    <property type="entry name" value="ACT-like"/>
    <property type="match status" value="1"/>
</dbReference>
<dbReference type="GO" id="GO:0016151">
    <property type="term" value="F:nickel cation binding"/>
    <property type="evidence" value="ECO:0007669"/>
    <property type="project" value="UniProtKB-UniRule"/>
</dbReference>